<evidence type="ECO:0000313" key="25">
    <source>
        <dbReference type="EnsemblMetazoa" id="XP_038069356.1"/>
    </source>
</evidence>
<keyword evidence="10" id="KW-0832">Ubl conjugation</keyword>
<dbReference type="InterPro" id="IPR014756">
    <property type="entry name" value="Ig_E-set"/>
</dbReference>
<reference evidence="25" key="1">
    <citation type="submission" date="2022-11" db="UniProtKB">
        <authorList>
            <consortium name="EnsemblMetazoa"/>
        </authorList>
    </citation>
    <scope>IDENTIFICATION</scope>
</reference>
<dbReference type="InterPro" id="IPR008266">
    <property type="entry name" value="Tyr_kinase_AS"/>
</dbReference>
<evidence type="ECO:0000256" key="1">
    <source>
        <dbReference type="ARBA" id="ARBA00004251"/>
    </source>
</evidence>
<dbReference type="PANTHER" id="PTHR22625:SF44">
    <property type="entry name" value="PLEXIN-B"/>
    <property type="match status" value="1"/>
</dbReference>
<dbReference type="Gene3D" id="1.10.510.10">
    <property type="entry name" value="Transferase(Phosphotransferase) domain 1"/>
    <property type="match status" value="1"/>
</dbReference>
<keyword evidence="7 22" id="KW-0812">Transmembrane</keyword>
<dbReference type="SMART" id="SM00219">
    <property type="entry name" value="TyrKc"/>
    <property type="match status" value="1"/>
</dbReference>
<evidence type="ECO:0000259" key="23">
    <source>
        <dbReference type="PROSITE" id="PS50011"/>
    </source>
</evidence>
<dbReference type="InterPro" id="IPR041362">
    <property type="entry name" value="TIG2_plexin"/>
</dbReference>
<keyword evidence="5" id="KW-1003">Cell membrane</keyword>
<dbReference type="FunFam" id="2.60.40.10:FF:000131">
    <property type="entry name" value="Plexin A2"/>
    <property type="match status" value="1"/>
</dbReference>
<comment type="similarity">
    <text evidence="2">Belongs to the plexin family.</text>
</comment>
<dbReference type="GO" id="GO:0002116">
    <property type="term" value="C:semaphorin receptor complex"/>
    <property type="evidence" value="ECO:0007669"/>
    <property type="project" value="TreeGrafter"/>
</dbReference>
<evidence type="ECO:0000256" key="19">
    <source>
        <dbReference type="ARBA" id="ARBA00033136"/>
    </source>
</evidence>
<evidence type="ECO:0000256" key="13">
    <source>
        <dbReference type="ARBA" id="ARBA00023157"/>
    </source>
</evidence>
<dbReference type="InterPro" id="IPR031148">
    <property type="entry name" value="Plexin"/>
</dbReference>
<dbReference type="GO" id="GO:0008360">
    <property type="term" value="P:regulation of cell shape"/>
    <property type="evidence" value="ECO:0007669"/>
    <property type="project" value="TreeGrafter"/>
</dbReference>
<dbReference type="GO" id="GO:0005524">
    <property type="term" value="F:ATP binding"/>
    <property type="evidence" value="ECO:0007669"/>
    <property type="project" value="UniProtKB-UniRule"/>
</dbReference>
<dbReference type="FunFam" id="1.10.510.10:FF:000743">
    <property type="entry name" value="Predicted protein"/>
    <property type="match status" value="1"/>
</dbReference>
<evidence type="ECO:0000313" key="26">
    <source>
        <dbReference type="Proteomes" id="UP000887568"/>
    </source>
</evidence>
<dbReference type="InterPro" id="IPR000719">
    <property type="entry name" value="Prot_kinase_dom"/>
</dbReference>
<dbReference type="InterPro" id="IPR017441">
    <property type="entry name" value="Protein_kinase_ATP_BS"/>
</dbReference>
<evidence type="ECO:0000256" key="6">
    <source>
        <dbReference type="ARBA" id="ARBA00022553"/>
    </source>
</evidence>
<dbReference type="InterPro" id="IPR016201">
    <property type="entry name" value="PSI"/>
</dbReference>
<dbReference type="Proteomes" id="UP000887568">
    <property type="component" value="Unplaced"/>
</dbReference>
<dbReference type="GO" id="GO:0005886">
    <property type="term" value="C:plasma membrane"/>
    <property type="evidence" value="ECO:0007669"/>
    <property type="project" value="UniProtKB-SubCell"/>
</dbReference>
<feature type="transmembrane region" description="Helical" evidence="22">
    <location>
        <begin position="9"/>
        <end position="27"/>
    </location>
</feature>
<evidence type="ECO:0000256" key="7">
    <source>
        <dbReference type="ARBA" id="ARBA00022692"/>
    </source>
</evidence>
<dbReference type="InterPro" id="IPR001245">
    <property type="entry name" value="Ser-Thr/Tyr_kinase_cat_dom"/>
</dbReference>
<keyword evidence="13" id="KW-1015">Disulfide bond</keyword>
<keyword evidence="21" id="KW-0547">Nucleotide-binding</keyword>
<dbReference type="GeneID" id="119738525"/>
<keyword evidence="12 22" id="KW-0472">Membrane</keyword>
<dbReference type="SUPFAM" id="SSF81296">
    <property type="entry name" value="E set domains"/>
    <property type="match status" value="3"/>
</dbReference>
<dbReference type="GO" id="GO:0007162">
    <property type="term" value="P:negative regulation of cell adhesion"/>
    <property type="evidence" value="ECO:0007669"/>
    <property type="project" value="TreeGrafter"/>
</dbReference>
<feature type="binding site" evidence="21">
    <location>
        <position position="1379"/>
    </location>
    <ligand>
        <name>ATP</name>
        <dbReference type="ChEBI" id="CHEBI:30616"/>
    </ligand>
</feature>
<dbReference type="PANTHER" id="PTHR22625">
    <property type="entry name" value="PLEXIN"/>
    <property type="match status" value="1"/>
</dbReference>
<dbReference type="CDD" id="cd00603">
    <property type="entry name" value="IPT_PCSR"/>
    <property type="match status" value="1"/>
</dbReference>
<evidence type="ECO:0000256" key="22">
    <source>
        <dbReference type="SAM" id="Phobius"/>
    </source>
</evidence>
<evidence type="ECO:0000256" key="15">
    <source>
        <dbReference type="ARBA" id="ARBA00023180"/>
    </source>
</evidence>
<dbReference type="Gene3D" id="3.30.200.20">
    <property type="entry name" value="Phosphorylase Kinase, domain 1"/>
    <property type="match status" value="1"/>
</dbReference>
<dbReference type="EnsemblMetazoa" id="XM_038213428.1">
    <property type="protein sequence ID" value="XP_038069356.1"/>
    <property type="gene ID" value="LOC119738525"/>
</dbReference>
<dbReference type="PRINTS" id="PR00109">
    <property type="entry name" value="TYRKINASE"/>
</dbReference>
<evidence type="ECO:0000256" key="16">
    <source>
        <dbReference type="ARBA" id="ARBA00030820"/>
    </source>
</evidence>
<evidence type="ECO:0000256" key="11">
    <source>
        <dbReference type="ARBA" id="ARBA00022989"/>
    </source>
</evidence>
<dbReference type="GO" id="GO:0050772">
    <property type="term" value="P:positive regulation of axonogenesis"/>
    <property type="evidence" value="ECO:0007669"/>
    <property type="project" value="TreeGrafter"/>
</dbReference>
<proteinExistence type="inferred from homology"/>
<evidence type="ECO:0000256" key="21">
    <source>
        <dbReference type="PROSITE-ProRule" id="PRU10141"/>
    </source>
</evidence>
<dbReference type="SMART" id="SM00423">
    <property type="entry name" value="PSI"/>
    <property type="match status" value="3"/>
</dbReference>
<comment type="caution">
    <text evidence="20">Lacks conserved residue(s) required for the propagation of feature annotation.</text>
</comment>
<dbReference type="Pfam" id="PF01833">
    <property type="entry name" value="TIG"/>
    <property type="match status" value="4"/>
</dbReference>
<dbReference type="InterPro" id="IPR041019">
    <property type="entry name" value="TIG1_plexin"/>
</dbReference>
<evidence type="ECO:0000256" key="12">
    <source>
        <dbReference type="ARBA" id="ARBA00023136"/>
    </source>
</evidence>
<feature type="domain" description="Protein kinase" evidence="23">
    <location>
        <begin position="1347"/>
        <end position="1609"/>
    </location>
</feature>
<dbReference type="FunFam" id="2.60.40.10:FF:000868">
    <property type="entry name" value="Plexin D1"/>
    <property type="match status" value="1"/>
</dbReference>
<dbReference type="GO" id="GO:0030334">
    <property type="term" value="P:regulation of cell migration"/>
    <property type="evidence" value="ECO:0007669"/>
    <property type="project" value="TreeGrafter"/>
</dbReference>
<dbReference type="InterPro" id="IPR036352">
    <property type="entry name" value="Semap_dom_sf"/>
</dbReference>
<dbReference type="GO" id="GO:0017154">
    <property type="term" value="F:semaphorin receptor activity"/>
    <property type="evidence" value="ECO:0007669"/>
    <property type="project" value="InterPro"/>
</dbReference>
<keyword evidence="8" id="KW-0732">Signal</keyword>
<dbReference type="Pfam" id="PF07714">
    <property type="entry name" value="PK_Tyr_Ser-Thr"/>
    <property type="match status" value="1"/>
</dbReference>
<dbReference type="OrthoDB" id="125363at2759"/>
<dbReference type="Pfam" id="PF01403">
    <property type="entry name" value="Sema"/>
    <property type="match status" value="1"/>
</dbReference>
<dbReference type="PROSITE" id="PS00109">
    <property type="entry name" value="PROTEIN_KINASE_TYR"/>
    <property type="match status" value="1"/>
</dbReference>
<keyword evidence="15" id="KW-0325">Glycoprotein</keyword>
<dbReference type="Pfam" id="PF24479">
    <property type="entry name" value="PSI_PlexinA-B"/>
    <property type="match status" value="1"/>
</dbReference>
<keyword evidence="11 22" id="KW-1133">Transmembrane helix</keyword>
<name>A0A914B1I4_PATMI</name>
<dbReference type="Pfam" id="PF01437">
    <property type="entry name" value="PSI"/>
    <property type="match status" value="1"/>
</dbReference>
<dbReference type="Pfam" id="PF18020">
    <property type="entry name" value="TIG_2"/>
    <property type="match status" value="1"/>
</dbReference>
<dbReference type="PROSITE" id="PS51004">
    <property type="entry name" value="SEMA"/>
    <property type="match status" value="1"/>
</dbReference>
<evidence type="ECO:0000256" key="9">
    <source>
        <dbReference type="ARBA" id="ARBA00022737"/>
    </source>
</evidence>
<protein>
    <recommendedName>
        <fullName evidence="4">Hepatocyte growth factor receptor</fullName>
        <ecNumber evidence="3">2.7.10.1</ecNumber>
    </recommendedName>
    <alternativeName>
        <fullName evidence="19">HGF/SF receptor</fullName>
    </alternativeName>
    <alternativeName>
        <fullName evidence="18">Proto-oncogene c-Met</fullName>
    </alternativeName>
    <alternativeName>
        <fullName evidence="16">Scatter factor receptor</fullName>
    </alternativeName>
    <alternativeName>
        <fullName evidence="17">Tyrosine-protein kinase Met</fullName>
    </alternativeName>
</protein>
<evidence type="ECO:0000256" key="14">
    <source>
        <dbReference type="ARBA" id="ARBA00023170"/>
    </source>
</evidence>
<dbReference type="SUPFAM" id="SSF103575">
    <property type="entry name" value="Plexin repeat"/>
    <property type="match status" value="1"/>
</dbReference>
<organism evidence="25 26">
    <name type="scientific">Patiria miniata</name>
    <name type="common">Bat star</name>
    <name type="synonym">Asterina miniata</name>
    <dbReference type="NCBI Taxonomy" id="46514"/>
    <lineage>
        <taxon>Eukaryota</taxon>
        <taxon>Metazoa</taxon>
        <taxon>Echinodermata</taxon>
        <taxon>Eleutherozoa</taxon>
        <taxon>Asterozoa</taxon>
        <taxon>Asteroidea</taxon>
        <taxon>Valvatacea</taxon>
        <taxon>Valvatida</taxon>
        <taxon>Asterinidae</taxon>
        <taxon>Patiria</taxon>
    </lineage>
</organism>
<dbReference type="InterPro" id="IPR002909">
    <property type="entry name" value="IPT_dom"/>
</dbReference>
<dbReference type="SUPFAM" id="SSF101912">
    <property type="entry name" value="Sema domain"/>
    <property type="match status" value="1"/>
</dbReference>
<evidence type="ECO:0000256" key="20">
    <source>
        <dbReference type="PROSITE-ProRule" id="PRU00352"/>
    </source>
</evidence>
<evidence type="ECO:0000256" key="2">
    <source>
        <dbReference type="ARBA" id="ARBA00010297"/>
    </source>
</evidence>
<feature type="domain" description="Sema" evidence="24">
    <location>
        <begin position="24"/>
        <end position="498"/>
    </location>
</feature>
<dbReference type="EC" id="2.7.10.1" evidence="3"/>
<sequence length="1753" mass="192500">MESCRRHSALLWAIALSWSVICINVFITSAEWHGDLSDYELASFDNPDILGENERRASKFNHFALSDHGDVYVGAVNWLYKLDSSLEEIQNVSTCDDSRPDSVMLCHLTNNYNKILVVDSTRPNSLITCGGVYDGICQLRQLQDIRNVMMESVRYVAGFEGASTISLIVPGRGREDMLYVAVTYTGENVDSAGRFQAISMKKLPNNPFLSASEITNAILFSAVARTNNFVINYVEAFDFEGFTYFVAFQKEDLNSMQVVSKISRVCQSGPNLDAYTEITLQCSGSDGSVYSLVQAAHFGPAGPDLAASLGLHADEQVLYAVFVRNQRAPGTSNIPTDPSALCVYRMTDILAAFREAVRGCIQNGNTYSVDYLEGSFCSRFGIDILDRYFCIPKTNDQNQTPLFRYAKGIDPFPSTAILELPGTLMSSITTTIEVNHTIALIGTSSGDLLKVNVESNSASRLYENISVDTSPVLPDVKVNDTTRILFLLTEQKLVKFRVENCSQYTTCETCIGTDAGNDGDPYCGWCTLERRCTRYPDCPSPDVSTRWLAYNAAQCINITDVAPYDNLPITVTDQQITLTVQQLPDLGTGQSYECYFGSFQSPATKNGEVLECTSPPSDGIPAIPQGDDAVRVDLSVESSETVQFIDTDFYFYECSTHTSCVSCVGSRWACDWCVFDNRCTHESSTCTRANENIITGDNNPTASAVKGPEFCPQLLNQTAEVLLPNDILRSITVMTTNLPDEAELNSSYQCSLDVEGSPQAVSAYRDADSIICQEKAYTYLSSGEPEMEVGLSVSWTDTSGVAHILDDIHGYKVTLYKCEVQKPDCSRCVTARSALDCVWCGAMPSESGVCKLNEICSENRVTLDNGLNCPDPVLSEVFPLTGPIEGNTVIDVMGTDIGRRVSNVVRVMVGNQPCDLDGLNSDYQIGASVSCRTRAESEGAELVTLTVVGADGITMQHSSGTVIFSFTNPRITVFQPRLGPEAGGTVVSVNGTALNTGRDIEAFIGDRPCMITGQPVESMLECTTTAGQVGYTDVVKLSFHGAMRTSSDMYTYSENPTITEVSPLKSIVSGGRMLTVTGTFLNTSRNRQIVVTNANEECQGESATEMRCPSPNITDLDISNENLTFGFIMDGVTQLLTWSQDNDADLEYFDDPVYNKFEGGMKDKEGETLTITGKRIDSAITEGEIIVTIGVESCPVSLITDSALVCELPDEAPAAGDYMGEDTGKGLPVVWVGHNNLKFRLGYLVYPSTVPLVAILVPSLVIPLSMAILLAATFVYCKQLQRKRTHDRRLLGRIVAIHLEIDSHVKRRRWYRSQKQSESAQPKQKRIVLNNKVSFVPDDIHIDFSQLELGETLGQGAFGRVLKAVLHDTSGEDQIVAVKTVQDTSDPKNVVKFLEEGLIMKTFDHVNVLGLLGLTFDADKNPLVVIPFMANGDLKTYLVKKKQTLSTSLLMRFASNAALGMSYLAQHKFVHRDLAARNCMVNSDLLVKIADFGLSRDMHESDYYTSGDAQAKLPIKWMAPESMERRVYNARTDVWSYGVLLWEIFSKGAKPYPGIPNQDVYDFLKRGQRMDAPKNCPPEIYGIMVRCWQDNPKSRCTFVQVVNELEELLEGDRDYVAAPSAVVVGVGPIEHRQEPGVTDDSYLVPMQQETAFGADGPCSDGETSGSLATAAHDPLDYSKGCGATVGVKGARHRFFTTGSSLSEASQLPAVLFEHVKQLLLQATSVQQEITDFIMWGWHKDGTSTWQSLWTNSQ</sequence>
<dbReference type="InterPro" id="IPR015943">
    <property type="entry name" value="WD40/YVTN_repeat-like_dom_sf"/>
</dbReference>
<evidence type="ECO:0000256" key="8">
    <source>
        <dbReference type="ARBA" id="ARBA00022729"/>
    </source>
</evidence>
<evidence type="ECO:0000256" key="18">
    <source>
        <dbReference type="ARBA" id="ARBA00033117"/>
    </source>
</evidence>
<dbReference type="SUPFAM" id="SSF56112">
    <property type="entry name" value="Protein kinase-like (PK-like)"/>
    <property type="match status" value="1"/>
</dbReference>
<dbReference type="InterPro" id="IPR002165">
    <property type="entry name" value="Plexin_repeat"/>
</dbReference>
<dbReference type="Pfam" id="PF17960">
    <property type="entry name" value="TIG_plexin"/>
    <property type="match status" value="1"/>
</dbReference>
<dbReference type="Gene3D" id="2.130.10.10">
    <property type="entry name" value="YVTN repeat-like/Quinoprotein amine dehydrogenase"/>
    <property type="match status" value="1"/>
</dbReference>
<evidence type="ECO:0000256" key="10">
    <source>
        <dbReference type="ARBA" id="ARBA00022843"/>
    </source>
</evidence>
<evidence type="ECO:0000259" key="24">
    <source>
        <dbReference type="PROSITE" id="PS51004"/>
    </source>
</evidence>
<evidence type="ECO:0000256" key="5">
    <source>
        <dbReference type="ARBA" id="ARBA00022475"/>
    </source>
</evidence>
<dbReference type="InterPro" id="IPR013783">
    <property type="entry name" value="Ig-like_fold"/>
</dbReference>
<dbReference type="CDD" id="cd11236">
    <property type="entry name" value="Sema_plexin_like"/>
    <property type="match status" value="1"/>
</dbReference>
<keyword evidence="6" id="KW-0597">Phosphoprotein</keyword>
<dbReference type="PROSITE" id="PS00107">
    <property type="entry name" value="PROTEIN_KINASE_ATP"/>
    <property type="match status" value="1"/>
</dbReference>
<dbReference type="InterPro" id="IPR011009">
    <property type="entry name" value="Kinase-like_dom_sf"/>
</dbReference>
<keyword evidence="14" id="KW-0675">Receptor</keyword>
<keyword evidence="9" id="KW-0677">Repeat</keyword>
<evidence type="ECO:0000256" key="17">
    <source>
        <dbReference type="ARBA" id="ARBA00033031"/>
    </source>
</evidence>
<dbReference type="SMART" id="SM00630">
    <property type="entry name" value="Sema"/>
    <property type="match status" value="1"/>
</dbReference>
<dbReference type="Gene3D" id="2.60.40.10">
    <property type="entry name" value="Immunoglobulins"/>
    <property type="match status" value="5"/>
</dbReference>
<keyword evidence="26" id="KW-1185">Reference proteome</keyword>
<dbReference type="SMART" id="SM00429">
    <property type="entry name" value="IPT"/>
    <property type="match status" value="3"/>
</dbReference>
<evidence type="ECO:0000256" key="4">
    <source>
        <dbReference type="ARBA" id="ARBA00019839"/>
    </source>
</evidence>
<dbReference type="CDD" id="cd00192">
    <property type="entry name" value="PTKc"/>
    <property type="match status" value="1"/>
</dbReference>
<evidence type="ECO:0000256" key="3">
    <source>
        <dbReference type="ARBA" id="ARBA00011902"/>
    </source>
</evidence>
<keyword evidence="21" id="KW-0067">ATP-binding</keyword>
<dbReference type="InterPro" id="IPR020635">
    <property type="entry name" value="Tyr_kinase_cat_dom"/>
</dbReference>
<comment type="subcellular location">
    <subcellularLocation>
        <location evidence="1">Cell membrane</location>
        <topology evidence="1">Single-pass type I membrane protein</topology>
    </subcellularLocation>
</comment>
<dbReference type="RefSeq" id="XP_038069356.1">
    <property type="nucleotide sequence ID" value="XM_038213428.1"/>
</dbReference>
<dbReference type="GO" id="GO:0004714">
    <property type="term" value="F:transmembrane receptor protein tyrosine kinase activity"/>
    <property type="evidence" value="ECO:0007669"/>
    <property type="project" value="UniProtKB-EC"/>
</dbReference>
<accession>A0A914B1I4</accession>
<dbReference type="InterPro" id="IPR001627">
    <property type="entry name" value="Semap_dom"/>
</dbReference>
<dbReference type="PROSITE" id="PS50011">
    <property type="entry name" value="PROTEIN_KINASE_DOM"/>
    <property type="match status" value="1"/>
</dbReference>